<dbReference type="Pfam" id="PF01738">
    <property type="entry name" value="DLH"/>
    <property type="match status" value="1"/>
</dbReference>
<accession>A0A8H6AUZ3</accession>
<evidence type="ECO:0000313" key="3">
    <source>
        <dbReference type="EMBL" id="KAF5874283.1"/>
    </source>
</evidence>
<proteinExistence type="predicted"/>
<dbReference type="Gene3D" id="3.40.50.1820">
    <property type="entry name" value="alpha/beta hydrolase"/>
    <property type="match status" value="1"/>
</dbReference>
<dbReference type="InterPro" id="IPR029058">
    <property type="entry name" value="AB_hydrolase_fold"/>
</dbReference>
<keyword evidence="3" id="KW-0378">Hydrolase</keyword>
<dbReference type="GO" id="GO:0016787">
    <property type="term" value="F:hydrolase activity"/>
    <property type="evidence" value="ECO:0007669"/>
    <property type="project" value="UniProtKB-KW"/>
</dbReference>
<keyword evidence="1" id="KW-1133">Transmembrane helix</keyword>
<dbReference type="PANTHER" id="PTHR47668:SF1">
    <property type="entry name" value="DIENELACTONE HYDROLASE DOMAIN-CONTAINING PROTEIN-RELATED"/>
    <property type="match status" value="1"/>
</dbReference>
<dbReference type="AlphaFoldDB" id="A0A8H6AUZ3"/>
<dbReference type="SUPFAM" id="SSF53474">
    <property type="entry name" value="alpha/beta-Hydrolases"/>
    <property type="match status" value="1"/>
</dbReference>
<keyword evidence="1" id="KW-0472">Membrane</keyword>
<keyword evidence="4" id="KW-1185">Reference proteome</keyword>
<comment type="caution">
    <text evidence="3">The sequence shown here is derived from an EMBL/GenBank/DDBJ whole genome shotgun (WGS) entry which is preliminary data.</text>
</comment>
<evidence type="ECO:0000313" key="4">
    <source>
        <dbReference type="Proteomes" id="UP000531561"/>
    </source>
</evidence>
<dbReference type="PANTHER" id="PTHR47668">
    <property type="entry name" value="DIENELACTONE HYDROLASE FAMILY PROTEIN (AFU_ORTHOLOGUE AFUA_6G01940)"/>
    <property type="match status" value="1"/>
</dbReference>
<dbReference type="RefSeq" id="XP_037193229.1">
    <property type="nucleotide sequence ID" value="XM_037334695.1"/>
</dbReference>
<protein>
    <submittedName>
        <fullName evidence="3">Putative dienelactone hydrolase family protein</fullName>
    </submittedName>
</protein>
<gene>
    <name evidence="3" type="ORF">Bfra_004289</name>
</gene>
<sequence length="286" mass="30848">MATQNACNTIPPVIKVDYKTKGTWETIAGVPVYVSGGSISFLALCSLYCYILGASKPTNALMIIYDIFGAAPQTLQGADLLAAALEPLNTVVIVPDLFNGKKAQAEWFKDPSEEAKAAKAAFVESAYAIDRWEKLVGEVVADCGKKWDGVKAWACLGLCWGGKVAAATSRKETPWTVSGQVHPGRLTKEDAERITIPHIVLASNGEDAKAVQEYKDVLEAGNGVVETYSTMHHGWMGARANFENEDNVKEYVRGYISTVRGILLGALEEVDSLLGIAHEFTVAVNH</sequence>
<dbReference type="EMBL" id="JABFCT010000007">
    <property type="protein sequence ID" value="KAF5874283.1"/>
    <property type="molecule type" value="Genomic_DNA"/>
</dbReference>
<feature type="transmembrane region" description="Helical" evidence="1">
    <location>
        <begin position="32"/>
        <end position="53"/>
    </location>
</feature>
<evidence type="ECO:0000256" key="1">
    <source>
        <dbReference type="SAM" id="Phobius"/>
    </source>
</evidence>
<keyword evidence="1" id="KW-0812">Transmembrane</keyword>
<reference evidence="3 4" key="1">
    <citation type="journal article" date="2020" name="Phytopathology">
        <title>A high-quality genome resource of Botrytis fragariae, a new and rapidly spreading fungal pathogen causing strawberry gray mold in the U.S.A.</title>
        <authorList>
            <person name="Wu Y."/>
            <person name="Saski C.A."/>
            <person name="Schnabel G."/>
            <person name="Xiao S."/>
            <person name="Hu M."/>
        </authorList>
    </citation>
    <scope>NUCLEOTIDE SEQUENCE [LARGE SCALE GENOMIC DNA]</scope>
    <source>
        <strain evidence="3 4">BVB16</strain>
    </source>
</reference>
<dbReference type="GeneID" id="59258387"/>
<dbReference type="InterPro" id="IPR002925">
    <property type="entry name" value="Dienelactn_hydro"/>
</dbReference>
<organism evidence="3 4">
    <name type="scientific">Botrytis fragariae</name>
    <dbReference type="NCBI Taxonomy" id="1964551"/>
    <lineage>
        <taxon>Eukaryota</taxon>
        <taxon>Fungi</taxon>
        <taxon>Dikarya</taxon>
        <taxon>Ascomycota</taxon>
        <taxon>Pezizomycotina</taxon>
        <taxon>Leotiomycetes</taxon>
        <taxon>Helotiales</taxon>
        <taxon>Sclerotiniaceae</taxon>
        <taxon>Botrytis</taxon>
    </lineage>
</organism>
<feature type="domain" description="Dienelactone hydrolase" evidence="2">
    <location>
        <begin position="55"/>
        <end position="237"/>
    </location>
</feature>
<dbReference type="Proteomes" id="UP000531561">
    <property type="component" value="Unassembled WGS sequence"/>
</dbReference>
<evidence type="ECO:0000259" key="2">
    <source>
        <dbReference type="Pfam" id="PF01738"/>
    </source>
</evidence>
<name>A0A8H6AUZ3_9HELO</name>
<dbReference type="OrthoDB" id="2147163at2759"/>